<evidence type="ECO:0000313" key="3">
    <source>
        <dbReference type="Proteomes" id="UP001590950"/>
    </source>
</evidence>
<evidence type="ECO:0000313" key="2">
    <source>
        <dbReference type="EMBL" id="KAL2036418.1"/>
    </source>
</evidence>
<feature type="compositionally biased region" description="Pro residues" evidence="1">
    <location>
        <begin position="96"/>
        <end position="106"/>
    </location>
</feature>
<proteinExistence type="predicted"/>
<comment type="caution">
    <text evidence="2">The sequence shown here is derived from an EMBL/GenBank/DDBJ whole genome shotgun (WGS) entry which is preliminary data.</text>
</comment>
<gene>
    <name evidence="2" type="ORF">N7G274_010865</name>
</gene>
<sequence length="176" mass="20137">MATDQEAAPGLQDEIMDENPQSPLTALQETNRLLKEELREEKQVKDIYQDQGLRLQTEHNIVKEQLRLQRENSEQKQRIIDLLEQRINTSSTTPLPTIPVPSPSPSSDPQAPVSSVDHTPFPTGLYQKRALTPKHPDPDKYDGSSHEKLEQFESQLLIKLNVNADHYDMPHQTKEK</sequence>
<feature type="region of interest" description="Disordered" evidence="1">
    <location>
        <begin position="1"/>
        <end position="22"/>
    </location>
</feature>
<dbReference type="EMBL" id="JBEFKJ010000099">
    <property type="protein sequence ID" value="KAL2036418.1"/>
    <property type="molecule type" value="Genomic_DNA"/>
</dbReference>
<feature type="compositionally biased region" description="Low complexity" evidence="1">
    <location>
        <begin position="107"/>
        <end position="116"/>
    </location>
</feature>
<evidence type="ECO:0000256" key="1">
    <source>
        <dbReference type="SAM" id="MobiDB-lite"/>
    </source>
</evidence>
<protein>
    <submittedName>
        <fullName evidence="2">Uncharacterized protein</fullName>
    </submittedName>
</protein>
<reference evidence="2 3" key="1">
    <citation type="submission" date="2024-09" db="EMBL/GenBank/DDBJ databases">
        <title>Rethinking Asexuality: The Enigmatic Case of Functional Sexual Genes in Lepraria (Stereocaulaceae).</title>
        <authorList>
            <person name="Doellman M."/>
            <person name="Sun Y."/>
            <person name="Barcenas-Pena A."/>
            <person name="Lumbsch H.T."/>
            <person name="Grewe F."/>
        </authorList>
    </citation>
    <scope>NUCLEOTIDE SEQUENCE [LARGE SCALE GENOMIC DNA]</scope>
    <source>
        <strain evidence="2 3">Mercado 3170</strain>
    </source>
</reference>
<organism evidence="2 3">
    <name type="scientific">Stereocaulon virgatum</name>
    <dbReference type="NCBI Taxonomy" id="373712"/>
    <lineage>
        <taxon>Eukaryota</taxon>
        <taxon>Fungi</taxon>
        <taxon>Dikarya</taxon>
        <taxon>Ascomycota</taxon>
        <taxon>Pezizomycotina</taxon>
        <taxon>Lecanoromycetes</taxon>
        <taxon>OSLEUM clade</taxon>
        <taxon>Lecanoromycetidae</taxon>
        <taxon>Lecanorales</taxon>
        <taxon>Lecanorineae</taxon>
        <taxon>Stereocaulaceae</taxon>
        <taxon>Stereocaulon</taxon>
    </lineage>
</organism>
<accession>A0ABR3ZTG6</accession>
<dbReference type="Proteomes" id="UP001590950">
    <property type="component" value="Unassembled WGS sequence"/>
</dbReference>
<feature type="compositionally biased region" description="Basic and acidic residues" evidence="1">
    <location>
        <begin position="134"/>
        <end position="149"/>
    </location>
</feature>
<keyword evidence="3" id="KW-1185">Reference proteome</keyword>
<name>A0ABR3ZTG6_9LECA</name>
<feature type="region of interest" description="Disordered" evidence="1">
    <location>
        <begin position="84"/>
        <end position="149"/>
    </location>
</feature>